<feature type="transmembrane region" description="Helical" evidence="2">
    <location>
        <begin position="454"/>
        <end position="472"/>
    </location>
</feature>
<evidence type="ECO:0000259" key="3">
    <source>
        <dbReference type="Pfam" id="PF06808"/>
    </source>
</evidence>
<name>A0A1R3WKB3_9RHOB</name>
<keyword evidence="2" id="KW-0472">Membrane</keyword>
<accession>A0A1R3WKB3</accession>
<feature type="transmembrane region" description="Helical" evidence="2">
    <location>
        <begin position="115"/>
        <end position="136"/>
    </location>
</feature>
<feature type="transmembrane region" description="Helical" evidence="2">
    <location>
        <begin position="216"/>
        <end position="234"/>
    </location>
</feature>
<keyword evidence="5" id="KW-1185">Reference proteome</keyword>
<feature type="transmembrane region" description="Helical" evidence="2">
    <location>
        <begin position="37"/>
        <end position="59"/>
    </location>
</feature>
<keyword evidence="1" id="KW-0813">Transport</keyword>
<sequence>MTTDKTLDDQTEGPVLAEGVDEEPVEHNRRIFTGRTYLVIAGMSAFYALFHMAALNGWSISGWTGINIPFLPVFPMETWNFRIVHVAGALILGFTLYSARAFPDEDADTHSPLDYLAYVALLPALYACWTALGFAADIQGGVMWNGMDEGIRNAEIYHYGYPLIAATIAGIVLGWLRPRVRGTIAPADLLLSVCGIAVAMYLITIFGTLMRNATGTPFAPIGMSIAAVAGTALIMELTRRVAGMALIVIAGIFLVYVFVGDLLPGFLNAPDITWQRFFSQVYTDAGILGPTTAVSSTYIILFIIFAAFLQASKVGDYFVNFAFAMAGRARGGPAKVAIFASGLMGMINGTSAGNVVATGSLTIPLMKKVGYKPTTAGAVEAAASTGGQIMPPIMGAGAFIMAEITGIPYTDIAIAAIIPAILYFVSIYFMVDFEAAKLGMRGMREDELPKLKDMVRRVFLFLPIIILIAALFMGYSVIRAGTLATASAAVVSWFTPYRMGLRSVTKAFELAGIMSIQIIAVCACAGIIVGVISLTGVGARFSSVLLNIAEANQLLALFFAMCIAILLGMGMPTTAAYAVAASVVAPGLVQLGIPLLTAHFFVFYFAVVSAITPPVALASYAAAGISGANPMATSVASFKIGISAFIVPFMFFYNGAILMDGTWLEVIRAGITAVFGVFLLSSGVQGWWVGNRAALPIRIGLMIVALCMIAGGWLTDLIGIGGAVALYLMAKLSQPKVTA</sequence>
<proteinExistence type="predicted"/>
<comment type="subcellular location">
    <subcellularLocation>
        <location evidence="1">Cell inner membrane</location>
        <topology evidence="1">Multi-pass membrane protein</topology>
    </subcellularLocation>
</comment>
<dbReference type="OrthoDB" id="9759894at2"/>
<feature type="transmembrane region" description="Helical" evidence="2">
    <location>
        <begin position="601"/>
        <end position="623"/>
    </location>
</feature>
<feature type="transmembrane region" description="Helical" evidence="2">
    <location>
        <begin position="188"/>
        <end position="210"/>
    </location>
</feature>
<dbReference type="PANTHER" id="PTHR43849">
    <property type="entry name" value="BLL3936 PROTEIN"/>
    <property type="match status" value="1"/>
</dbReference>
<dbReference type="PANTHER" id="PTHR43849:SF2">
    <property type="entry name" value="BLL3936 PROTEIN"/>
    <property type="match status" value="1"/>
</dbReference>
<dbReference type="InterPro" id="IPR011853">
    <property type="entry name" value="TRAP_DctM-Dct_fused"/>
</dbReference>
<dbReference type="NCBIfam" id="TIGR02123">
    <property type="entry name" value="TRAP_fused"/>
    <property type="match status" value="1"/>
</dbReference>
<feature type="transmembrane region" description="Helical" evidence="2">
    <location>
        <begin position="666"/>
        <end position="689"/>
    </location>
</feature>
<dbReference type="Pfam" id="PF06808">
    <property type="entry name" value="DctM"/>
    <property type="match status" value="1"/>
</dbReference>
<feature type="transmembrane region" description="Helical" evidence="2">
    <location>
        <begin position="298"/>
        <end position="324"/>
    </location>
</feature>
<feature type="domain" description="TRAP C4-dicarboxylate transport system permease DctM subunit" evidence="3">
    <location>
        <begin position="231"/>
        <end position="658"/>
    </location>
</feature>
<dbReference type="Proteomes" id="UP000186997">
    <property type="component" value="Unassembled WGS sequence"/>
</dbReference>
<protein>
    <submittedName>
        <fullName evidence="4">TRAP transporter, 4TM/12TM fusion protein</fullName>
    </submittedName>
</protein>
<keyword evidence="2" id="KW-1133">Transmembrane helix</keyword>
<dbReference type="InterPro" id="IPR010656">
    <property type="entry name" value="DctM"/>
</dbReference>
<comment type="function">
    <text evidence="1">Part of the tripartite ATP-independent periplasmic (TRAP) transport system.</text>
</comment>
<feature type="transmembrane region" description="Helical" evidence="2">
    <location>
        <begin position="635"/>
        <end position="654"/>
    </location>
</feature>
<dbReference type="STRING" id="287098.SAMN05421665_0801"/>
<gene>
    <name evidence="4" type="ORF">SAMN05421665_0801</name>
</gene>
<organism evidence="4 5">
    <name type="scientific">Yoonia rosea</name>
    <dbReference type="NCBI Taxonomy" id="287098"/>
    <lineage>
        <taxon>Bacteria</taxon>
        <taxon>Pseudomonadati</taxon>
        <taxon>Pseudomonadota</taxon>
        <taxon>Alphaproteobacteria</taxon>
        <taxon>Rhodobacterales</taxon>
        <taxon>Paracoccaceae</taxon>
        <taxon>Yoonia</taxon>
    </lineage>
</organism>
<dbReference type="AlphaFoldDB" id="A0A1R3WKB3"/>
<dbReference type="RefSeq" id="WP_076658455.1">
    <property type="nucleotide sequence ID" value="NZ_FTPR01000001.1"/>
</dbReference>
<feature type="transmembrane region" description="Helical" evidence="2">
    <location>
        <begin position="79"/>
        <end position="103"/>
    </location>
</feature>
<evidence type="ECO:0000256" key="1">
    <source>
        <dbReference type="RuleBase" id="RU369079"/>
    </source>
</evidence>
<keyword evidence="1" id="KW-0997">Cell inner membrane</keyword>
<dbReference type="GO" id="GO:0022857">
    <property type="term" value="F:transmembrane transporter activity"/>
    <property type="evidence" value="ECO:0007669"/>
    <property type="project" value="UniProtKB-UniRule"/>
</dbReference>
<evidence type="ECO:0000313" key="4">
    <source>
        <dbReference type="EMBL" id="SIT78611.1"/>
    </source>
</evidence>
<feature type="transmembrane region" description="Helical" evidence="2">
    <location>
        <begin position="241"/>
        <end position="259"/>
    </location>
</feature>
<keyword evidence="2" id="KW-0812">Transmembrane</keyword>
<reference evidence="5" key="1">
    <citation type="submission" date="2017-01" db="EMBL/GenBank/DDBJ databases">
        <authorList>
            <person name="Varghese N."/>
            <person name="Submissions S."/>
        </authorList>
    </citation>
    <scope>NUCLEOTIDE SEQUENCE [LARGE SCALE GENOMIC DNA]</scope>
    <source>
        <strain evidence="5">DSM 29591</strain>
    </source>
</reference>
<evidence type="ECO:0000313" key="5">
    <source>
        <dbReference type="Proteomes" id="UP000186997"/>
    </source>
</evidence>
<feature type="transmembrane region" description="Helical" evidence="2">
    <location>
        <begin position="507"/>
        <end position="532"/>
    </location>
</feature>
<evidence type="ECO:0000256" key="2">
    <source>
        <dbReference type="SAM" id="Phobius"/>
    </source>
</evidence>
<feature type="transmembrane region" description="Helical" evidence="2">
    <location>
        <begin position="544"/>
        <end position="567"/>
    </location>
</feature>
<feature type="transmembrane region" description="Helical" evidence="2">
    <location>
        <begin position="336"/>
        <end position="357"/>
    </location>
</feature>
<dbReference type="GO" id="GO:0005886">
    <property type="term" value="C:plasma membrane"/>
    <property type="evidence" value="ECO:0007669"/>
    <property type="project" value="UniProtKB-SubCell"/>
</dbReference>
<dbReference type="EMBL" id="FTPR01000001">
    <property type="protein sequence ID" value="SIT78611.1"/>
    <property type="molecule type" value="Genomic_DNA"/>
</dbReference>
<keyword evidence="1" id="KW-1003">Cell membrane</keyword>
<feature type="transmembrane region" description="Helical" evidence="2">
    <location>
        <begin position="701"/>
        <end position="730"/>
    </location>
</feature>
<feature type="transmembrane region" description="Helical" evidence="2">
    <location>
        <begin position="412"/>
        <end position="433"/>
    </location>
</feature>
<feature type="transmembrane region" description="Helical" evidence="2">
    <location>
        <begin position="156"/>
        <end position="176"/>
    </location>
</feature>